<evidence type="ECO:0000313" key="1">
    <source>
        <dbReference type="EMBL" id="KAG0433131.1"/>
    </source>
</evidence>
<proteinExistence type="predicted"/>
<dbReference type="EMBL" id="JABSTQ010009082">
    <property type="protein sequence ID" value="KAG0433131.1"/>
    <property type="molecule type" value="Genomic_DNA"/>
</dbReference>
<evidence type="ECO:0000313" key="2">
    <source>
        <dbReference type="Proteomes" id="UP000805193"/>
    </source>
</evidence>
<sequence length="138" mass="14651">MASVACVVGAGWRATSDLNARPHVATDAASSGMRRLVALPPVSGAATAPPEDSGDDSDRYHPKLIDEFLPGHCMAQRRQLGRRRRCKGEALCCSYSEIFRHCGCASVGVNGPVRVASRPSPEALFEVPIRQLPGGPRG</sequence>
<dbReference type="Proteomes" id="UP000805193">
    <property type="component" value="Unassembled WGS sequence"/>
</dbReference>
<keyword evidence="2" id="KW-1185">Reference proteome</keyword>
<reference evidence="1 2" key="1">
    <citation type="journal article" date="2020" name="Cell">
        <title>Large-Scale Comparative Analyses of Tick Genomes Elucidate Their Genetic Diversity and Vector Capacities.</title>
        <authorList>
            <consortium name="Tick Genome and Microbiome Consortium (TIGMIC)"/>
            <person name="Jia N."/>
            <person name="Wang J."/>
            <person name="Shi W."/>
            <person name="Du L."/>
            <person name="Sun Y."/>
            <person name="Zhan W."/>
            <person name="Jiang J.F."/>
            <person name="Wang Q."/>
            <person name="Zhang B."/>
            <person name="Ji P."/>
            <person name="Bell-Sakyi L."/>
            <person name="Cui X.M."/>
            <person name="Yuan T.T."/>
            <person name="Jiang B.G."/>
            <person name="Yang W.F."/>
            <person name="Lam T.T."/>
            <person name="Chang Q.C."/>
            <person name="Ding S.J."/>
            <person name="Wang X.J."/>
            <person name="Zhu J.G."/>
            <person name="Ruan X.D."/>
            <person name="Zhao L."/>
            <person name="Wei J.T."/>
            <person name="Ye R.Z."/>
            <person name="Que T.C."/>
            <person name="Du C.H."/>
            <person name="Zhou Y.H."/>
            <person name="Cheng J.X."/>
            <person name="Dai P.F."/>
            <person name="Guo W.B."/>
            <person name="Han X.H."/>
            <person name="Huang E.J."/>
            <person name="Li L.F."/>
            <person name="Wei W."/>
            <person name="Gao Y.C."/>
            <person name="Liu J.Z."/>
            <person name="Shao H.Z."/>
            <person name="Wang X."/>
            <person name="Wang C.C."/>
            <person name="Yang T.C."/>
            <person name="Huo Q.B."/>
            <person name="Li W."/>
            <person name="Chen H.Y."/>
            <person name="Chen S.E."/>
            <person name="Zhou L.G."/>
            <person name="Ni X.B."/>
            <person name="Tian J.H."/>
            <person name="Sheng Y."/>
            <person name="Liu T."/>
            <person name="Pan Y.S."/>
            <person name="Xia L.Y."/>
            <person name="Li J."/>
            <person name="Zhao F."/>
            <person name="Cao W.C."/>
        </authorList>
    </citation>
    <scope>NUCLEOTIDE SEQUENCE [LARGE SCALE GENOMIC DNA]</scope>
    <source>
        <strain evidence="1">Iper-2018</strain>
    </source>
</reference>
<name>A0AC60QGA8_IXOPE</name>
<accession>A0AC60QGA8</accession>
<gene>
    <name evidence="1" type="ORF">HPB47_020198</name>
</gene>
<organism evidence="1 2">
    <name type="scientific">Ixodes persulcatus</name>
    <name type="common">Taiga tick</name>
    <dbReference type="NCBI Taxonomy" id="34615"/>
    <lineage>
        <taxon>Eukaryota</taxon>
        <taxon>Metazoa</taxon>
        <taxon>Ecdysozoa</taxon>
        <taxon>Arthropoda</taxon>
        <taxon>Chelicerata</taxon>
        <taxon>Arachnida</taxon>
        <taxon>Acari</taxon>
        <taxon>Parasitiformes</taxon>
        <taxon>Ixodida</taxon>
        <taxon>Ixodoidea</taxon>
        <taxon>Ixodidae</taxon>
        <taxon>Ixodinae</taxon>
        <taxon>Ixodes</taxon>
    </lineage>
</organism>
<comment type="caution">
    <text evidence="1">The sequence shown here is derived from an EMBL/GenBank/DDBJ whole genome shotgun (WGS) entry which is preliminary data.</text>
</comment>
<protein>
    <submittedName>
        <fullName evidence="1">Uncharacterized protein</fullName>
    </submittedName>
</protein>